<proteinExistence type="inferred from homology"/>
<keyword evidence="5 8" id="KW-0547">Nucleotide-binding</keyword>
<dbReference type="Proteomes" id="UP000323632">
    <property type="component" value="Unassembled WGS sequence"/>
</dbReference>
<accession>A0A5M6CNI2</accession>
<feature type="active site" description="Proton donor" evidence="8">
    <location>
        <position position="37"/>
    </location>
</feature>
<dbReference type="PANTHER" id="PTHR21299">
    <property type="entry name" value="CYTIDYLATE KINASE/PANTOATE-BETA-ALANINE LIGASE"/>
    <property type="match status" value="1"/>
</dbReference>
<dbReference type="InterPro" id="IPR014729">
    <property type="entry name" value="Rossmann-like_a/b/a_fold"/>
</dbReference>
<evidence type="ECO:0000256" key="7">
    <source>
        <dbReference type="ARBA" id="ARBA00048258"/>
    </source>
</evidence>
<feature type="binding site" evidence="8">
    <location>
        <position position="61"/>
    </location>
    <ligand>
        <name>beta-alanine</name>
        <dbReference type="ChEBI" id="CHEBI:57966"/>
    </ligand>
</feature>
<feature type="binding site" evidence="8">
    <location>
        <begin position="30"/>
        <end position="37"/>
    </location>
    <ligand>
        <name>ATP</name>
        <dbReference type="ChEBI" id="CHEBI:30616"/>
    </ligand>
</feature>
<evidence type="ECO:0000313" key="10">
    <source>
        <dbReference type="Proteomes" id="UP000323632"/>
    </source>
</evidence>
<comment type="caution">
    <text evidence="9">The sequence shown here is derived from an EMBL/GenBank/DDBJ whole genome shotgun (WGS) entry which is preliminary data.</text>
</comment>
<comment type="pathway">
    <text evidence="1 8">Cofactor biosynthesis; (R)-pantothenate biosynthesis; (R)-pantothenate from (R)-pantoate and beta-alanine: step 1/1.</text>
</comment>
<organism evidence="9 10">
    <name type="scientific">Taibaiella lutea</name>
    <dbReference type="NCBI Taxonomy" id="2608001"/>
    <lineage>
        <taxon>Bacteria</taxon>
        <taxon>Pseudomonadati</taxon>
        <taxon>Bacteroidota</taxon>
        <taxon>Chitinophagia</taxon>
        <taxon>Chitinophagales</taxon>
        <taxon>Chitinophagaceae</taxon>
        <taxon>Taibaiella</taxon>
    </lineage>
</organism>
<protein>
    <recommendedName>
        <fullName evidence="8">Pantothenate synthetase</fullName>
        <shortName evidence="8">PS</shortName>
        <ecNumber evidence="8">6.3.2.1</ecNumber>
    </recommendedName>
    <alternativeName>
        <fullName evidence="8">Pantoate--beta-alanine ligase</fullName>
    </alternativeName>
    <alternativeName>
        <fullName evidence="8">Pantoate-activating enzyme</fullName>
    </alternativeName>
</protein>
<keyword evidence="6 8" id="KW-0067">ATP-binding</keyword>
<evidence type="ECO:0000256" key="6">
    <source>
        <dbReference type="ARBA" id="ARBA00022840"/>
    </source>
</evidence>
<comment type="function">
    <text evidence="8">Catalyzes the condensation of pantoate with beta-alanine in an ATP-dependent reaction via a pantoyl-adenylate intermediate.</text>
</comment>
<feature type="binding site" evidence="8">
    <location>
        <position position="155"/>
    </location>
    <ligand>
        <name>(R)-pantoate</name>
        <dbReference type="ChEBI" id="CHEBI:15980"/>
    </ligand>
</feature>
<evidence type="ECO:0000256" key="8">
    <source>
        <dbReference type="HAMAP-Rule" id="MF_00158"/>
    </source>
</evidence>
<dbReference type="UniPathway" id="UPA00028">
    <property type="reaction ID" value="UER00005"/>
</dbReference>
<dbReference type="RefSeq" id="WP_150031270.1">
    <property type="nucleotide sequence ID" value="NZ_VWSH01000001.1"/>
</dbReference>
<name>A0A5M6CNI2_9BACT</name>
<dbReference type="InterPro" id="IPR042176">
    <property type="entry name" value="Pantoate_ligase_C"/>
</dbReference>
<comment type="caution">
    <text evidence="8">Lacks conserved residue(s) required for the propagation of feature annotation.</text>
</comment>
<dbReference type="HAMAP" id="MF_00158">
    <property type="entry name" value="PanC"/>
    <property type="match status" value="1"/>
</dbReference>
<dbReference type="SUPFAM" id="SSF52374">
    <property type="entry name" value="Nucleotidylyl transferase"/>
    <property type="match status" value="1"/>
</dbReference>
<keyword evidence="8" id="KW-0963">Cytoplasm</keyword>
<dbReference type="AlphaFoldDB" id="A0A5M6CNI2"/>
<feature type="binding site" evidence="8">
    <location>
        <begin position="149"/>
        <end position="152"/>
    </location>
    <ligand>
        <name>ATP</name>
        <dbReference type="ChEBI" id="CHEBI:30616"/>
    </ligand>
</feature>
<dbReference type="GO" id="GO:0005524">
    <property type="term" value="F:ATP binding"/>
    <property type="evidence" value="ECO:0007669"/>
    <property type="project" value="UniProtKB-KW"/>
</dbReference>
<dbReference type="GO" id="GO:0005829">
    <property type="term" value="C:cytosol"/>
    <property type="evidence" value="ECO:0007669"/>
    <property type="project" value="TreeGrafter"/>
</dbReference>
<comment type="subcellular location">
    <subcellularLocation>
        <location evidence="8">Cytoplasm</location>
    </subcellularLocation>
</comment>
<gene>
    <name evidence="8" type="primary">panC</name>
    <name evidence="9" type="ORF">F0919_03205</name>
</gene>
<keyword evidence="4 8" id="KW-0566">Pantothenate biosynthesis</keyword>
<evidence type="ECO:0000256" key="5">
    <source>
        <dbReference type="ARBA" id="ARBA00022741"/>
    </source>
</evidence>
<evidence type="ECO:0000313" key="9">
    <source>
        <dbReference type="EMBL" id="KAA5536694.1"/>
    </source>
</evidence>
<comment type="miscellaneous">
    <text evidence="8">The reaction proceeds by a bi uni uni bi ping pong mechanism.</text>
</comment>
<evidence type="ECO:0000256" key="2">
    <source>
        <dbReference type="ARBA" id="ARBA00009256"/>
    </source>
</evidence>
<reference evidence="9 10" key="1">
    <citation type="submission" date="2019-09" db="EMBL/GenBank/DDBJ databases">
        <title>Genome sequence and assembly of Taibaiella sp.</title>
        <authorList>
            <person name="Chhetri G."/>
        </authorList>
    </citation>
    <scope>NUCLEOTIDE SEQUENCE [LARGE SCALE GENOMIC DNA]</scope>
    <source>
        <strain evidence="9 10">KVB11</strain>
    </source>
</reference>
<evidence type="ECO:0000256" key="4">
    <source>
        <dbReference type="ARBA" id="ARBA00022655"/>
    </source>
</evidence>
<evidence type="ECO:0000256" key="3">
    <source>
        <dbReference type="ARBA" id="ARBA00022598"/>
    </source>
</evidence>
<dbReference type="NCBIfam" id="TIGR00018">
    <property type="entry name" value="panC"/>
    <property type="match status" value="1"/>
</dbReference>
<dbReference type="EMBL" id="VWSH01000001">
    <property type="protein sequence ID" value="KAA5536694.1"/>
    <property type="molecule type" value="Genomic_DNA"/>
</dbReference>
<feature type="binding site" evidence="8">
    <location>
        <begin position="186"/>
        <end position="189"/>
    </location>
    <ligand>
        <name>ATP</name>
        <dbReference type="ChEBI" id="CHEBI:30616"/>
    </ligand>
</feature>
<keyword evidence="10" id="KW-1185">Reference proteome</keyword>
<sequence>MLIFKSIGQIQSYLKSAGLEGTKIGFVPTMGALHEGHISLIKAAQKENKITVCSIFVNPTQFNNPSDLEKYPRTTEKDIELLHDNCCDVLFLPDVEEMYPDGQILEKQYDLGFVETILEGASRPGHFQGVAQVVEKLLDIIKPDNLYMGQKDYQQIAIVRRLLKLMNTNIQLKTIATTREPDGLAMSSRNKRLTEPQRNIAGLIYQCLVSIQTKEGLQHFSIVKKECEDILAKKGFKPDYVALADAETLEPLEDYVKDRNTVALIAAFIGDVRLIDNLLLN</sequence>
<dbReference type="Gene3D" id="3.40.50.620">
    <property type="entry name" value="HUPs"/>
    <property type="match status" value="1"/>
</dbReference>
<dbReference type="PANTHER" id="PTHR21299:SF1">
    <property type="entry name" value="PANTOATE--BETA-ALANINE LIGASE"/>
    <property type="match status" value="1"/>
</dbReference>
<comment type="subunit">
    <text evidence="8">Homodimer.</text>
</comment>
<dbReference type="Pfam" id="PF02569">
    <property type="entry name" value="Pantoate_ligase"/>
    <property type="match status" value="1"/>
</dbReference>
<feature type="binding site" evidence="8">
    <location>
        <position position="61"/>
    </location>
    <ligand>
        <name>(R)-pantoate</name>
        <dbReference type="ChEBI" id="CHEBI:15980"/>
    </ligand>
</feature>
<comment type="similarity">
    <text evidence="2 8">Belongs to the pantothenate synthetase family.</text>
</comment>
<dbReference type="InterPro" id="IPR003721">
    <property type="entry name" value="Pantoate_ligase"/>
</dbReference>
<dbReference type="Gene3D" id="3.30.1300.10">
    <property type="entry name" value="Pantoate-beta-alanine ligase, C-terminal domain"/>
    <property type="match status" value="1"/>
</dbReference>
<dbReference type="EC" id="6.3.2.1" evidence="8"/>
<evidence type="ECO:0000256" key="1">
    <source>
        <dbReference type="ARBA" id="ARBA00004990"/>
    </source>
</evidence>
<dbReference type="GO" id="GO:0015940">
    <property type="term" value="P:pantothenate biosynthetic process"/>
    <property type="evidence" value="ECO:0007669"/>
    <property type="project" value="UniProtKB-UniRule"/>
</dbReference>
<dbReference type="CDD" id="cd00560">
    <property type="entry name" value="PanC"/>
    <property type="match status" value="1"/>
</dbReference>
<keyword evidence="3 8" id="KW-0436">Ligase</keyword>
<comment type="catalytic activity">
    <reaction evidence="7 8">
        <text>(R)-pantoate + beta-alanine + ATP = (R)-pantothenate + AMP + diphosphate + H(+)</text>
        <dbReference type="Rhea" id="RHEA:10912"/>
        <dbReference type="ChEBI" id="CHEBI:15378"/>
        <dbReference type="ChEBI" id="CHEBI:15980"/>
        <dbReference type="ChEBI" id="CHEBI:29032"/>
        <dbReference type="ChEBI" id="CHEBI:30616"/>
        <dbReference type="ChEBI" id="CHEBI:33019"/>
        <dbReference type="ChEBI" id="CHEBI:57966"/>
        <dbReference type="ChEBI" id="CHEBI:456215"/>
        <dbReference type="EC" id="6.3.2.1"/>
    </reaction>
</comment>
<dbReference type="GO" id="GO:0004592">
    <property type="term" value="F:pantoate-beta-alanine ligase activity"/>
    <property type="evidence" value="ECO:0007669"/>
    <property type="project" value="UniProtKB-UniRule"/>
</dbReference>